<evidence type="ECO:0000313" key="12">
    <source>
        <dbReference type="Proteomes" id="UP000680067"/>
    </source>
</evidence>
<keyword evidence="3" id="KW-1003">Cell membrane</keyword>
<dbReference type="PROSITE" id="PS50263">
    <property type="entry name" value="CN_HYDROLASE"/>
    <property type="match status" value="1"/>
</dbReference>
<dbReference type="Gene3D" id="3.60.110.10">
    <property type="entry name" value="Carbon-nitrogen hydrolase"/>
    <property type="match status" value="1"/>
</dbReference>
<dbReference type="InterPro" id="IPR003010">
    <property type="entry name" value="C-N_Hydrolase"/>
</dbReference>
<dbReference type="PANTHER" id="PTHR38686">
    <property type="entry name" value="APOLIPOPROTEIN N-ACYLTRANSFERASE"/>
    <property type="match status" value="1"/>
</dbReference>
<feature type="transmembrane region" description="Helical" evidence="9">
    <location>
        <begin position="76"/>
        <end position="96"/>
    </location>
</feature>
<evidence type="ECO:0000256" key="9">
    <source>
        <dbReference type="SAM" id="Phobius"/>
    </source>
</evidence>
<feature type="domain" description="CN hydrolase" evidence="10">
    <location>
        <begin position="220"/>
        <end position="441"/>
    </location>
</feature>
<dbReference type="EMBL" id="JAGSPN010000003">
    <property type="protein sequence ID" value="MBR7781727.1"/>
    <property type="molecule type" value="Genomic_DNA"/>
</dbReference>
<evidence type="ECO:0000256" key="4">
    <source>
        <dbReference type="ARBA" id="ARBA00022679"/>
    </source>
</evidence>
<keyword evidence="5 9" id="KW-0812">Transmembrane</keyword>
<evidence type="ECO:0000256" key="7">
    <source>
        <dbReference type="ARBA" id="ARBA00023136"/>
    </source>
</evidence>
<dbReference type="CDD" id="cd07197">
    <property type="entry name" value="nitrilase"/>
    <property type="match status" value="1"/>
</dbReference>
<dbReference type="InterPro" id="IPR045378">
    <property type="entry name" value="LNT_N"/>
</dbReference>
<dbReference type="GO" id="GO:0005886">
    <property type="term" value="C:plasma membrane"/>
    <property type="evidence" value="ECO:0007669"/>
    <property type="project" value="UniProtKB-SubCell"/>
</dbReference>
<evidence type="ECO:0000313" key="11">
    <source>
        <dbReference type="EMBL" id="MBR7781727.1"/>
    </source>
</evidence>
<evidence type="ECO:0000256" key="6">
    <source>
        <dbReference type="ARBA" id="ARBA00022989"/>
    </source>
</evidence>
<name>A0A941DIT6_9BURK</name>
<feature type="transmembrane region" description="Helical" evidence="9">
    <location>
        <begin position="184"/>
        <end position="202"/>
    </location>
</feature>
<dbReference type="RefSeq" id="WP_212687073.1">
    <property type="nucleotide sequence ID" value="NZ_JAGSPN010000003.1"/>
</dbReference>
<feature type="transmembrane region" description="Helical" evidence="9">
    <location>
        <begin position="149"/>
        <end position="172"/>
    </location>
</feature>
<evidence type="ECO:0000256" key="5">
    <source>
        <dbReference type="ARBA" id="ARBA00022692"/>
    </source>
</evidence>
<dbReference type="PANTHER" id="PTHR38686:SF1">
    <property type="entry name" value="APOLIPOPROTEIN N-ACYLTRANSFERASE"/>
    <property type="match status" value="1"/>
</dbReference>
<dbReference type="SUPFAM" id="SSF56317">
    <property type="entry name" value="Carbon-nitrogen hydrolase"/>
    <property type="match status" value="1"/>
</dbReference>
<dbReference type="AlphaFoldDB" id="A0A941DIT6"/>
<sequence length="479" mass="52157">MSISRFAPVLAAVPLGLSFRMVTGLEPVWWLAWVLPGVLLAIALKLTPHKALLCLSLAVLLACSGSYAYFANVTNPVIAICLVIGQSLPWLGAFYFARRLLLKEDKALAVLAFPVCYTAIDSLMLRFLPDGNWGSISYTQADFLPVLQIASFCGSMGISFVLGICSSALAMLLHFGWQARKVRLAVCMTISVMTLSLGFGYWRLHQADTVKPGMGPKIQLGLTAIDDAIGLQASASYKEHIWQQYAVNAAHLRLQGAELIVLPEKIAVLDNSGAQQAQQRLSALAAHLSVWLLAGVAITDSDKTRNVAWIYAPDGKLQREYQKQFLAPGERDFQRGNQIAIQSLINIPAGLAICKDMHFPDLSRTYAKAGTSLLLVPAWDFGMDAAMAYNITMLRGIENGFAIVRSAREGWLTVSDAYGRKLAYRHSDTLPGSSLFTSLSLNPPSPGIFSYVGDWPGSLCIGGFIWALLRQRKAAMQTA</sequence>
<dbReference type="InterPro" id="IPR036526">
    <property type="entry name" value="C-N_Hydrolase_sf"/>
</dbReference>
<evidence type="ECO:0000256" key="1">
    <source>
        <dbReference type="ARBA" id="ARBA00004651"/>
    </source>
</evidence>
<comment type="caution">
    <text evidence="11">The sequence shown here is derived from an EMBL/GenBank/DDBJ whole genome shotgun (WGS) entry which is preliminary data.</text>
</comment>
<comment type="similarity">
    <text evidence="2">Belongs to the CN hydrolase family. Apolipoprotein N-acyltransferase subfamily.</text>
</comment>
<dbReference type="InterPro" id="IPR004563">
    <property type="entry name" value="Apolipo_AcylTrfase"/>
</dbReference>
<dbReference type="Proteomes" id="UP000680067">
    <property type="component" value="Unassembled WGS sequence"/>
</dbReference>
<accession>A0A941DIT6</accession>
<organism evidence="11 12">
    <name type="scientific">Undibacterium luofuense</name>
    <dbReference type="NCBI Taxonomy" id="2828733"/>
    <lineage>
        <taxon>Bacteria</taxon>
        <taxon>Pseudomonadati</taxon>
        <taxon>Pseudomonadota</taxon>
        <taxon>Betaproteobacteria</taxon>
        <taxon>Burkholderiales</taxon>
        <taxon>Oxalobacteraceae</taxon>
        <taxon>Undibacterium</taxon>
    </lineage>
</organism>
<keyword evidence="4" id="KW-0808">Transferase</keyword>
<feature type="transmembrane region" description="Helical" evidence="9">
    <location>
        <begin position="51"/>
        <end position="70"/>
    </location>
</feature>
<keyword evidence="7 9" id="KW-0472">Membrane</keyword>
<evidence type="ECO:0000256" key="3">
    <source>
        <dbReference type="ARBA" id="ARBA00022475"/>
    </source>
</evidence>
<dbReference type="GO" id="GO:0016410">
    <property type="term" value="F:N-acyltransferase activity"/>
    <property type="evidence" value="ECO:0007669"/>
    <property type="project" value="InterPro"/>
</dbReference>
<dbReference type="Pfam" id="PF00795">
    <property type="entry name" value="CN_hydrolase"/>
    <property type="match status" value="1"/>
</dbReference>
<feature type="transmembrane region" description="Helical" evidence="9">
    <location>
        <begin position="448"/>
        <end position="469"/>
    </location>
</feature>
<reference evidence="11" key="1">
    <citation type="submission" date="2021-04" db="EMBL/GenBank/DDBJ databases">
        <title>novel species isolated from subtropical streams in China.</title>
        <authorList>
            <person name="Lu H."/>
        </authorList>
    </citation>
    <scope>NUCLEOTIDE SEQUENCE</scope>
    <source>
        <strain evidence="11">LFS511W</strain>
    </source>
</reference>
<dbReference type="Pfam" id="PF20154">
    <property type="entry name" value="LNT_N"/>
    <property type="match status" value="1"/>
</dbReference>
<keyword evidence="6 9" id="KW-1133">Transmembrane helix</keyword>
<keyword evidence="8" id="KW-0012">Acyltransferase</keyword>
<evidence type="ECO:0000256" key="8">
    <source>
        <dbReference type="ARBA" id="ARBA00023315"/>
    </source>
</evidence>
<evidence type="ECO:0000259" key="10">
    <source>
        <dbReference type="PROSITE" id="PS50263"/>
    </source>
</evidence>
<proteinExistence type="inferred from homology"/>
<keyword evidence="12" id="KW-1185">Reference proteome</keyword>
<protein>
    <recommendedName>
        <fullName evidence="10">CN hydrolase domain-containing protein</fullName>
    </recommendedName>
</protein>
<evidence type="ECO:0000256" key="2">
    <source>
        <dbReference type="ARBA" id="ARBA00010065"/>
    </source>
</evidence>
<gene>
    <name evidence="11" type="ORF">KDM89_06220</name>
</gene>
<feature type="transmembrane region" description="Helical" evidence="9">
    <location>
        <begin position="108"/>
        <end position="129"/>
    </location>
</feature>
<dbReference type="GO" id="GO:0042158">
    <property type="term" value="P:lipoprotein biosynthetic process"/>
    <property type="evidence" value="ECO:0007669"/>
    <property type="project" value="InterPro"/>
</dbReference>
<feature type="transmembrane region" description="Helical" evidence="9">
    <location>
        <begin position="28"/>
        <end position="44"/>
    </location>
</feature>
<comment type="subcellular location">
    <subcellularLocation>
        <location evidence="1">Cell membrane</location>
        <topology evidence="1">Multi-pass membrane protein</topology>
    </subcellularLocation>
</comment>